<comment type="cofactor">
    <cofactor evidence="1">
        <name>Zn(2+)</name>
        <dbReference type="ChEBI" id="CHEBI:29105"/>
    </cofactor>
</comment>
<evidence type="ECO:0000256" key="2">
    <source>
        <dbReference type="ARBA" id="ARBA00007174"/>
    </source>
</evidence>
<name>A0A1F5WNS2_9BACT</name>
<dbReference type="PANTHER" id="PTHR10173">
    <property type="entry name" value="METHIONINE SULFOXIDE REDUCTASE"/>
    <property type="match status" value="1"/>
</dbReference>
<dbReference type="FunFam" id="2.170.150.20:FF:000001">
    <property type="entry name" value="Peptide methionine sulfoxide reductase MsrB"/>
    <property type="match status" value="1"/>
</dbReference>
<gene>
    <name evidence="9" type="ORF">A3F23_03595</name>
</gene>
<keyword evidence="5" id="KW-0862">Zinc</keyword>
<evidence type="ECO:0000256" key="4">
    <source>
        <dbReference type="ARBA" id="ARBA00022723"/>
    </source>
</evidence>
<dbReference type="InterPro" id="IPR028427">
    <property type="entry name" value="Met_Sox_Rdtase_MsrB"/>
</dbReference>
<evidence type="ECO:0000256" key="6">
    <source>
        <dbReference type="ARBA" id="ARBA00023002"/>
    </source>
</evidence>
<evidence type="ECO:0000256" key="7">
    <source>
        <dbReference type="ARBA" id="ARBA00048488"/>
    </source>
</evidence>
<dbReference type="GO" id="GO:0046872">
    <property type="term" value="F:metal ion binding"/>
    <property type="evidence" value="ECO:0007669"/>
    <property type="project" value="UniProtKB-KW"/>
</dbReference>
<organism evidence="9 10">
    <name type="scientific">Candidatus Giovannonibacteria bacterium RIFCSPHIGHO2_12_FULL_43_15</name>
    <dbReference type="NCBI Taxonomy" id="1798341"/>
    <lineage>
        <taxon>Bacteria</taxon>
        <taxon>Candidatus Giovannoniibacteriota</taxon>
    </lineage>
</organism>
<sequence>MDKTQKSEEEFKKKLTPEEYMVLREKGTEPAFSGIYWDSHENGTYRCKACGVALFSSEDKFDSGTGWPSFTKPVEKGKIKLEKDEGYGMRRTEVICANCGSHLGHVFQDGLAPGGQRFCINSLSLDLEMEN</sequence>
<dbReference type="NCBIfam" id="TIGR00357">
    <property type="entry name" value="peptide-methionine (R)-S-oxide reductase MsrB"/>
    <property type="match status" value="1"/>
</dbReference>
<dbReference type="PROSITE" id="PS51790">
    <property type="entry name" value="MSRB"/>
    <property type="match status" value="1"/>
</dbReference>
<keyword evidence="6" id="KW-0560">Oxidoreductase</keyword>
<evidence type="ECO:0000256" key="3">
    <source>
        <dbReference type="ARBA" id="ARBA00012499"/>
    </source>
</evidence>
<reference evidence="9 10" key="1">
    <citation type="journal article" date="2016" name="Nat. Commun.">
        <title>Thousands of microbial genomes shed light on interconnected biogeochemical processes in an aquifer system.</title>
        <authorList>
            <person name="Anantharaman K."/>
            <person name="Brown C.T."/>
            <person name="Hug L.A."/>
            <person name="Sharon I."/>
            <person name="Castelle C.J."/>
            <person name="Probst A.J."/>
            <person name="Thomas B.C."/>
            <person name="Singh A."/>
            <person name="Wilkins M.J."/>
            <person name="Karaoz U."/>
            <person name="Brodie E.L."/>
            <person name="Williams K.H."/>
            <person name="Hubbard S.S."/>
            <person name="Banfield J.F."/>
        </authorList>
    </citation>
    <scope>NUCLEOTIDE SEQUENCE [LARGE SCALE GENOMIC DNA]</scope>
</reference>
<dbReference type="AlphaFoldDB" id="A0A1F5WNS2"/>
<accession>A0A1F5WNS2</accession>
<dbReference type="Gene3D" id="2.170.150.20">
    <property type="entry name" value="Peptide methionine sulfoxide reductase"/>
    <property type="match status" value="1"/>
</dbReference>
<dbReference type="SUPFAM" id="SSF51316">
    <property type="entry name" value="Mss4-like"/>
    <property type="match status" value="1"/>
</dbReference>
<dbReference type="GO" id="GO:0033743">
    <property type="term" value="F:peptide-methionine (R)-S-oxide reductase activity"/>
    <property type="evidence" value="ECO:0007669"/>
    <property type="project" value="UniProtKB-EC"/>
</dbReference>
<feature type="domain" description="MsrB" evidence="8">
    <location>
        <begin position="8"/>
        <end position="130"/>
    </location>
</feature>
<comment type="caution">
    <text evidence="9">The sequence shown here is derived from an EMBL/GenBank/DDBJ whole genome shotgun (WGS) entry which is preliminary data.</text>
</comment>
<dbReference type="GO" id="GO:0005737">
    <property type="term" value="C:cytoplasm"/>
    <property type="evidence" value="ECO:0007669"/>
    <property type="project" value="TreeGrafter"/>
</dbReference>
<evidence type="ECO:0000256" key="5">
    <source>
        <dbReference type="ARBA" id="ARBA00022833"/>
    </source>
</evidence>
<evidence type="ECO:0000256" key="1">
    <source>
        <dbReference type="ARBA" id="ARBA00001947"/>
    </source>
</evidence>
<dbReference type="GO" id="GO:0006979">
    <property type="term" value="P:response to oxidative stress"/>
    <property type="evidence" value="ECO:0007669"/>
    <property type="project" value="InterPro"/>
</dbReference>
<dbReference type="Proteomes" id="UP000177723">
    <property type="component" value="Unassembled WGS sequence"/>
</dbReference>
<dbReference type="PANTHER" id="PTHR10173:SF52">
    <property type="entry name" value="METHIONINE-R-SULFOXIDE REDUCTASE B1"/>
    <property type="match status" value="1"/>
</dbReference>
<evidence type="ECO:0000313" key="9">
    <source>
        <dbReference type="EMBL" id="OGF77352.1"/>
    </source>
</evidence>
<keyword evidence="4" id="KW-0479">Metal-binding</keyword>
<dbReference type="EC" id="1.8.4.12" evidence="3"/>
<dbReference type="GO" id="GO:0030091">
    <property type="term" value="P:protein repair"/>
    <property type="evidence" value="ECO:0007669"/>
    <property type="project" value="InterPro"/>
</dbReference>
<evidence type="ECO:0000259" key="8">
    <source>
        <dbReference type="PROSITE" id="PS51790"/>
    </source>
</evidence>
<dbReference type="InterPro" id="IPR011057">
    <property type="entry name" value="Mss4-like_sf"/>
</dbReference>
<comment type="catalytic activity">
    <reaction evidence="7">
        <text>L-methionyl-[protein] + [thioredoxin]-disulfide + H2O = L-methionyl-(R)-S-oxide-[protein] + [thioredoxin]-dithiol</text>
        <dbReference type="Rhea" id="RHEA:24164"/>
        <dbReference type="Rhea" id="RHEA-COMP:10698"/>
        <dbReference type="Rhea" id="RHEA-COMP:10700"/>
        <dbReference type="Rhea" id="RHEA-COMP:12313"/>
        <dbReference type="Rhea" id="RHEA-COMP:12314"/>
        <dbReference type="ChEBI" id="CHEBI:15377"/>
        <dbReference type="ChEBI" id="CHEBI:16044"/>
        <dbReference type="ChEBI" id="CHEBI:29950"/>
        <dbReference type="ChEBI" id="CHEBI:45764"/>
        <dbReference type="ChEBI" id="CHEBI:50058"/>
        <dbReference type="EC" id="1.8.4.12"/>
    </reaction>
</comment>
<dbReference type="InterPro" id="IPR002579">
    <property type="entry name" value="Met_Sox_Rdtase_MsrB_dom"/>
</dbReference>
<proteinExistence type="inferred from homology"/>
<evidence type="ECO:0000313" key="10">
    <source>
        <dbReference type="Proteomes" id="UP000177723"/>
    </source>
</evidence>
<protein>
    <recommendedName>
        <fullName evidence="3">peptide-methionine (R)-S-oxide reductase</fullName>
        <ecNumber evidence="3">1.8.4.12</ecNumber>
    </recommendedName>
</protein>
<dbReference type="Pfam" id="PF01641">
    <property type="entry name" value="SelR"/>
    <property type="match status" value="1"/>
</dbReference>
<dbReference type="EMBL" id="MFHT01000021">
    <property type="protein sequence ID" value="OGF77352.1"/>
    <property type="molecule type" value="Genomic_DNA"/>
</dbReference>
<comment type="similarity">
    <text evidence="2">Belongs to the MsrB Met sulfoxide reductase family.</text>
</comment>